<organism evidence="9 10">
    <name type="scientific">Linnemannia gamsii</name>
    <dbReference type="NCBI Taxonomy" id="64522"/>
    <lineage>
        <taxon>Eukaryota</taxon>
        <taxon>Fungi</taxon>
        <taxon>Fungi incertae sedis</taxon>
        <taxon>Mucoromycota</taxon>
        <taxon>Mortierellomycotina</taxon>
        <taxon>Mortierellomycetes</taxon>
        <taxon>Mortierellales</taxon>
        <taxon>Mortierellaceae</taxon>
        <taxon>Linnemannia</taxon>
    </lineage>
</organism>
<feature type="transmembrane region" description="Helical" evidence="7">
    <location>
        <begin position="256"/>
        <end position="273"/>
    </location>
</feature>
<dbReference type="InterPro" id="IPR058650">
    <property type="entry name" value="Msy1/2-like"/>
</dbReference>
<dbReference type="GO" id="GO:0005262">
    <property type="term" value="F:calcium channel activity"/>
    <property type="evidence" value="ECO:0007669"/>
    <property type="project" value="TreeGrafter"/>
</dbReference>
<dbReference type="InterPro" id="IPR023408">
    <property type="entry name" value="MscS_beta-dom_sf"/>
</dbReference>
<dbReference type="Gene3D" id="2.30.30.60">
    <property type="match status" value="1"/>
</dbReference>
<dbReference type="InterPro" id="IPR010920">
    <property type="entry name" value="LSM_dom_sf"/>
</dbReference>
<dbReference type="PROSITE" id="PS00018">
    <property type="entry name" value="EF_HAND_1"/>
    <property type="match status" value="1"/>
</dbReference>
<keyword evidence="10" id="KW-1185">Reference proteome</keyword>
<protein>
    <recommendedName>
        <fullName evidence="8">EF-hand domain-containing protein</fullName>
    </recommendedName>
</protein>
<feature type="region of interest" description="Disordered" evidence="6">
    <location>
        <begin position="345"/>
        <end position="367"/>
    </location>
</feature>
<evidence type="ECO:0000313" key="9">
    <source>
        <dbReference type="EMBL" id="KAG0286981.1"/>
    </source>
</evidence>
<feature type="domain" description="EF-hand" evidence="8">
    <location>
        <begin position="549"/>
        <end position="584"/>
    </location>
</feature>
<dbReference type="Pfam" id="PF00924">
    <property type="entry name" value="MS_channel_2nd"/>
    <property type="match status" value="1"/>
</dbReference>
<evidence type="ECO:0000259" key="8">
    <source>
        <dbReference type="PROSITE" id="PS50222"/>
    </source>
</evidence>
<dbReference type="GO" id="GO:0006874">
    <property type="term" value="P:intracellular calcium ion homeostasis"/>
    <property type="evidence" value="ECO:0007669"/>
    <property type="project" value="TreeGrafter"/>
</dbReference>
<dbReference type="EMBL" id="JAAAIN010003210">
    <property type="protein sequence ID" value="KAG0286981.1"/>
    <property type="molecule type" value="Genomic_DNA"/>
</dbReference>
<comment type="caution">
    <text evidence="9">The sequence shown here is derived from an EMBL/GenBank/DDBJ whole genome shotgun (WGS) entry which is preliminary data.</text>
</comment>
<name>A0A9P6UE72_9FUNG</name>
<evidence type="ECO:0000256" key="7">
    <source>
        <dbReference type="SAM" id="Phobius"/>
    </source>
</evidence>
<dbReference type="AlphaFoldDB" id="A0A9P6UE72"/>
<feature type="transmembrane region" description="Helical" evidence="7">
    <location>
        <begin position="602"/>
        <end position="623"/>
    </location>
</feature>
<evidence type="ECO:0000256" key="3">
    <source>
        <dbReference type="ARBA" id="ARBA00022837"/>
    </source>
</evidence>
<dbReference type="Gene3D" id="1.10.238.10">
    <property type="entry name" value="EF-hand"/>
    <property type="match status" value="1"/>
</dbReference>
<feature type="transmembrane region" description="Helical" evidence="7">
    <location>
        <begin position="285"/>
        <end position="305"/>
    </location>
</feature>
<dbReference type="PROSITE" id="PS50222">
    <property type="entry name" value="EF_HAND_2"/>
    <property type="match status" value="1"/>
</dbReference>
<feature type="compositionally biased region" description="Polar residues" evidence="6">
    <location>
        <begin position="394"/>
        <end position="413"/>
    </location>
</feature>
<evidence type="ECO:0000256" key="5">
    <source>
        <dbReference type="ARBA" id="ARBA00023136"/>
    </source>
</evidence>
<evidence type="ECO:0000256" key="2">
    <source>
        <dbReference type="ARBA" id="ARBA00022692"/>
    </source>
</evidence>
<sequence>MTTTSAPPVAPSDPSRVPLPPVSENATLQTEPRPSTASSRPPSVQTIPQFAFSNSPALHSGMPYNMPYMPTLNNTTTPPPLVTNNSNGGTIAAATKIDMDRIMRQDEAAMNDFVPPRQAMNSDESDFDWDEDIKIDESGQVHKKKENKNNGSHWRKLSPFLRMVISVLVGCPIVALPAILVSVLMDDDQEEPAYPTKSTVMLIFVWLSFMWGIIFITNWGIDIVPVVVVRLTGFVTGSRSEDLKSKLLMFVACKKYFKWLLASCWAIGSFAFLSKSPFSRTNAEMSTTFIEVLGCLVAGSALVFVEKILLHLISTNFHQTAYADRMTENKYALSVLDRLSTSKKVNNANKQGKGGRPTHSRHNTADNVNLQNNNTFQGMNNNTATEYAFPTGYHSAQPSRSNSMDAHGSNKNGSPGRVGGSLDGTEILHEIHGDGGTLPKTTEAIILSSTPLTTPTDMIKTNSRQSTLVPSIRNQRGNRDSKFFNNNHNNNIFKGINRRLHGIALANKSSPSKDIGSTANAKRLAKTLFYNLQTNGEDLVVENFYPYFSTQEEARTAFAIFDKDGNGDISKSEMKEKIFYVYKERKDLHTSLRDLSQAVGKLNVIFLTIVAVIWLFIILSIFGKDIVKNMLSIGSFLVALSFVFGNSLKILFENIVFLFITHPYDSGDLVSIEGTDMYVREVGLNSTTFVTWDGKRMYYPNNLISSKPIHNVRRSPNMTDKIVLNIDCYTPQSKIFELRARMRDYLIRESKDFLPDLEIQIQEMDAKLKISMCIEHKGNWQDSGRRWARRTAFNYALKEAVEEIGIQYYALPQRVELHGRGDGALRDLAMDSLQPGGGSSSNPAAVGHAREGGSAEATLGPNSPLRQYSPEHVAHLYRRTTINKPQGEGGE</sequence>
<gene>
    <name evidence="9" type="ORF">BGZ97_007248</name>
</gene>
<reference evidence="9" key="1">
    <citation type="journal article" date="2020" name="Fungal Divers.">
        <title>Resolving the Mortierellaceae phylogeny through synthesis of multi-gene phylogenetics and phylogenomics.</title>
        <authorList>
            <person name="Vandepol N."/>
            <person name="Liber J."/>
            <person name="Desiro A."/>
            <person name="Na H."/>
            <person name="Kennedy M."/>
            <person name="Barry K."/>
            <person name="Grigoriev I.V."/>
            <person name="Miller A.N."/>
            <person name="O'Donnell K."/>
            <person name="Stajich J.E."/>
            <person name="Bonito G."/>
        </authorList>
    </citation>
    <scope>NUCLEOTIDE SEQUENCE</scope>
    <source>
        <strain evidence="9">NVP60</strain>
    </source>
</reference>
<feature type="region of interest" description="Disordered" evidence="6">
    <location>
        <begin position="379"/>
        <end position="421"/>
    </location>
</feature>
<feature type="transmembrane region" description="Helical" evidence="7">
    <location>
        <begin position="203"/>
        <end position="235"/>
    </location>
</feature>
<dbReference type="GO" id="GO:0005509">
    <property type="term" value="F:calcium ion binding"/>
    <property type="evidence" value="ECO:0007669"/>
    <property type="project" value="InterPro"/>
</dbReference>
<keyword evidence="5 7" id="KW-0472">Membrane</keyword>
<dbReference type="InterPro" id="IPR018247">
    <property type="entry name" value="EF_Hand_1_Ca_BS"/>
</dbReference>
<dbReference type="SUPFAM" id="SSF50182">
    <property type="entry name" value="Sm-like ribonucleoproteins"/>
    <property type="match status" value="1"/>
</dbReference>
<dbReference type="InterPro" id="IPR006685">
    <property type="entry name" value="MscS_channel_2nd"/>
</dbReference>
<feature type="region of interest" description="Disordered" evidence="6">
    <location>
        <begin position="829"/>
        <end position="873"/>
    </location>
</feature>
<evidence type="ECO:0000256" key="6">
    <source>
        <dbReference type="SAM" id="MobiDB-lite"/>
    </source>
</evidence>
<dbReference type="SUPFAM" id="SSF47473">
    <property type="entry name" value="EF-hand"/>
    <property type="match status" value="1"/>
</dbReference>
<dbReference type="OrthoDB" id="544685at2759"/>
<dbReference type="GO" id="GO:0016020">
    <property type="term" value="C:membrane"/>
    <property type="evidence" value="ECO:0007669"/>
    <property type="project" value="UniProtKB-SubCell"/>
</dbReference>
<evidence type="ECO:0000256" key="4">
    <source>
        <dbReference type="ARBA" id="ARBA00022989"/>
    </source>
</evidence>
<proteinExistence type="predicted"/>
<feature type="transmembrane region" description="Helical" evidence="7">
    <location>
        <begin position="160"/>
        <end position="183"/>
    </location>
</feature>
<keyword evidence="4 7" id="KW-1133">Transmembrane helix</keyword>
<keyword evidence="2 7" id="KW-0812">Transmembrane</keyword>
<comment type="subcellular location">
    <subcellularLocation>
        <location evidence="1">Membrane</location>
    </subcellularLocation>
</comment>
<evidence type="ECO:0000256" key="1">
    <source>
        <dbReference type="ARBA" id="ARBA00004370"/>
    </source>
</evidence>
<keyword evidence="3" id="KW-0106">Calcium</keyword>
<dbReference type="InterPro" id="IPR011992">
    <property type="entry name" value="EF-hand-dom_pair"/>
</dbReference>
<feature type="transmembrane region" description="Helical" evidence="7">
    <location>
        <begin position="629"/>
        <end position="652"/>
    </location>
</feature>
<dbReference type="Proteomes" id="UP000823405">
    <property type="component" value="Unassembled WGS sequence"/>
</dbReference>
<dbReference type="PANTHER" id="PTHR31323">
    <property type="entry name" value="MECHANOSENSITIVE ION CHANNEL PROTEIN MSY2"/>
    <property type="match status" value="1"/>
</dbReference>
<evidence type="ECO:0000313" key="10">
    <source>
        <dbReference type="Proteomes" id="UP000823405"/>
    </source>
</evidence>
<accession>A0A9P6UE72</accession>
<dbReference type="PANTHER" id="PTHR31323:SF1">
    <property type="entry name" value="MECHANOSENSITIVE ION CHANNEL PROTEIN"/>
    <property type="match status" value="1"/>
</dbReference>
<dbReference type="InterPro" id="IPR002048">
    <property type="entry name" value="EF_hand_dom"/>
</dbReference>
<feature type="region of interest" description="Disordered" evidence="6">
    <location>
        <begin position="1"/>
        <end position="47"/>
    </location>
</feature>
<feature type="compositionally biased region" description="Low complexity" evidence="6">
    <location>
        <begin position="32"/>
        <end position="43"/>
    </location>
</feature>
<dbReference type="Pfam" id="PF25886">
    <property type="entry name" value="Msy1"/>
    <property type="match status" value="1"/>
</dbReference>